<accession>A0A4E9EVK7</accession>
<gene>
    <name evidence="1" type="primary">Bm13434</name>
    <name evidence="1" type="ORF">BM_BM13434</name>
</gene>
<reference evidence="1" key="2">
    <citation type="submission" date="2019-04" db="EMBL/GenBank/DDBJ databases">
        <authorList>
            <person name="Howe K."/>
            <person name="Paulini M."/>
            <person name="Williams G."/>
        </authorList>
    </citation>
    <scope>NUCLEOTIDE SEQUENCE [LARGE SCALE GENOMIC DNA]</scope>
    <source>
        <strain evidence="1">FR3</strain>
    </source>
</reference>
<dbReference type="GeneID" id="66057863"/>
<dbReference type="WBParaSite" id="Bm13434.1">
    <property type="protein sequence ID" value="Bm13434.1"/>
    <property type="gene ID" value="WBGene00233695"/>
</dbReference>
<dbReference type="RefSeq" id="XP_042929792.1">
    <property type="nucleotide sequence ID" value="XM_043073858.1"/>
</dbReference>
<reference evidence="3" key="3">
    <citation type="submission" date="2022-04" db="UniProtKB">
        <authorList>
            <consortium name="WormBaseParasite"/>
        </authorList>
    </citation>
    <scope>IDENTIFICATION</scope>
</reference>
<dbReference type="AlphaFoldDB" id="A0A4E9EVK7"/>
<dbReference type="KEGG" id="bmy:BM_BM13434"/>
<sequence>MTSSDFELFSSPKALFVTICEYLSVYFSPIQFDPYDIHGHSHDTAATLSANRVTTVHWIILFHAPPEYVSLRKNYLSMSTTKVVIFKSYNSSHFAPRIPAVVSCSSFQHQKSDYSILFTIIYA</sequence>
<protein>
    <submittedName>
        <fullName evidence="1 3">Uncharacterized protein</fullName>
    </submittedName>
</protein>
<evidence type="ECO:0000313" key="3">
    <source>
        <dbReference type="WBParaSite" id="Bm13434.1"/>
    </source>
</evidence>
<reference evidence="2" key="1">
    <citation type="journal article" date="2007" name="Science">
        <title>Draft genome of the filarial nematode parasite Brugia malayi.</title>
        <authorList>
            <person name="Ghedin E."/>
            <person name="Wang S."/>
            <person name="Spiro D."/>
            <person name="Caler E."/>
            <person name="Zhao Q."/>
            <person name="Crabtree J."/>
            <person name="Allen J.E."/>
            <person name="Delcher A.L."/>
            <person name="Guiliano D.B."/>
            <person name="Miranda-Saavedra D."/>
            <person name="Angiuoli S.V."/>
            <person name="Creasy T."/>
            <person name="Amedeo P."/>
            <person name="Haas B."/>
            <person name="El-Sayed N.M."/>
            <person name="Wortman J.R."/>
            <person name="Feldblyum T."/>
            <person name="Tallon L."/>
            <person name="Schatz M."/>
            <person name="Shumway M."/>
            <person name="Koo H."/>
            <person name="Salzberg S.L."/>
            <person name="Schobel S."/>
            <person name="Pertea M."/>
            <person name="Pop M."/>
            <person name="White O."/>
            <person name="Barton G.J."/>
            <person name="Carlow C.K."/>
            <person name="Crawford M.J."/>
            <person name="Daub J."/>
            <person name="Dimmic M.W."/>
            <person name="Estes C.F."/>
            <person name="Foster J.M."/>
            <person name="Ganatra M."/>
            <person name="Gregory W.F."/>
            <person name="Johnson N.M."/>
            <person name="Jin J."/>
            <person name="Komuniecki R."/>
            <person name="Korf I."/>
            <person name="Kumar S."/>
            <person name="Laney S."/>
            <person name="Li B.W."/>
            <person name="Li W."/>
            <person name="Lindblom T.H."/>
            <person name="Lustigman S."/>
            <person name="Ma D."/>
            <person name="Maina C.V."/>
            <person name="Martin D.M."/>
            <person name="McCarter J.P."/>
            <person name="McReynolds L."/>
            <person name="Mitreva M."/>
            <person name="Nutman T.B."/>
            <person name="Parkinson J."/>
            <person name="Peregrin-Alvarez J.M."/>
            <person name="Poole C."/>
            <person name="Ren Q."/>
            <person name="Saunders L."/>
            <person name="Sluder A.E."/>
            <person name="Smith K."/>
            <person name="Stanke M."/>
            <person name="Unnasch T.R."/>
            <person name="Ware J."/>
            <person name="Wei A.D."/>
            <person name="Weil G."/>
            <person name="Williams D.J."/>
            <person name="Zhang Y."/>
            <person name="Williams S.A."/>
            <person name="Fraser-Liggett C."/>
            <person name="Slatko B."/>
            <person name="Blaxter M.L."/>
            <person name="Scott A.L."/>
        </authorList>
    </citation>
    <scope>NUCLEOTIDE SEQUENCE</scope>
    <source>
        <strain evidence="2">FR3</strain>
    </source>
</reference>
<accession>A0A8L7SQ12</accession>
<keyword evidence="2" id="KW-1185">Reference proteome</keyword>
<dbReference type="EMBL" id="CAAKNF010000196">
    <property type="protein sequence ID" value="VIO86894.1"/>
    <property type="molecule type" value="Genomic_DNA"/>
</dbReference>
<dbReference type="CTD" id="66057863"/>
<evidence type="ECO:0000313" key="2">
    <source>
        <dbReference type="Proteomes" id="UP000006672"/>
    </source>
</evidence>
<dbReference type="Proteomes" id="UP000006672">
    <property type="component" value="Unassembled WGS sequence"/>
</dbReference>
<proteinExistence type="predicted"/>
<evidence type="ECO:0000313" key="1">
    <source>
        <dbReference type="EMBL" id="VIO86894.1"/>
    </source>
</evidence>
<organism evidence="1">
    <name type="scientific">Brugia malayi</name>
    <name type="common">Filarial nematode worm</name>
    <dbReference type="NCBI Taxonomy" id="6279"/>
    <lineage>
        <taxon>Eukaryota</taxon>
        <taxon>Metazoa</taxon>
        <taxon>Ecdysozoa</taxon>
        <taxon>Nematoda</taxon>
        <taxon>Chromadorea</taxon>
        <taxon>Rhabditida</taxon>
        <taxon>Spirurina</taxon>
        <taxon>Spiruromorpha</taxon>
        <taxon>Filarioidea</taxon>
        <taxon>Onchocercidae</taxon>
        <taxon>Brugia</taxon>
    </lineage>
</organism>
<name>A0A4E9EVK7_BRUMA</name>